<name>A0A0A9YTP5_LYGHE</name>
<reference evidence="2" key="1">
    <citation type="journal article" date="2014" name="PLoS ONE">
        <title>Transcriptome-Based Identification of ABC Transporters in the Western Tarnished Plant Bug Lygus hesperus.</title>
        <authorList>
            <person name="Hull J.J."/>
            <person name="Chaney K."/>
            <person name="Geib S.M."/>
            <person name="Fabrick J.A."/>
            <person name="Brent C.S."/>
            <person name="Walsh D."/>
            <person name="Lavine L.C."/>
        </authorList>
    </citation>
    <scope>NUCLEOTIDE SEQUENCE</scope>
</reference>
<sequence length="312" mass="35028">EVNSLIEDALDEAALQGKIVQSDYFETRMSYLEQQCATLKKQLEEVANMKLVVEETSSKKGSCNPTNDQQSDNEAGSSTSEQQPEKQEYSSPSEHLQLKEHVAEEVSSKKSSPNKDQQLDSQACSSTSKRQQEKQDYSSSCKQPQLKGRSYLNVAKKMKVEELEEPDLRDDELNEQEVGQKRNHLGPNSRISPNLHSSLCNLQAAVIERISNEGSAEDDDDEKRENCKPSVSNSEDKKDQPKPDLSAWTDLGKKKAPTKKEYDQVDPQAEAQESDCSGTTPFRGWGVTSCRRGRSRPKKTVPAILRRISLKY</sequence>
<accession>A0A0A9YTP5</accession>
<feature type="compositionally biased region" description="Polar residues" evidence="1">
    <location>
        <begin position="109"/>
        <end position="129"/>
    </location>
</feature>
<feature type="compositionally biased region" description="Polar residues" evidence="1">
    <location>
        <begin position="59"/>
        <end position="82"/>
    </location>
</feature>
<reference evidence="2" key="2">
    <citation type="submission" date="2014-07" db="EMBL/GenBank/DDBJ databases">
        <authorList>
            <person name="Hull J."/>
        </authorList>
    </citation>
    <scope>NUCLEOTIDE SEQUENCE</scope>
</reference>
<dbReference type="AlphaFoldDB" id="A0A0A9YTP5"/>
<evidence type="ECO:0000256" key="1">
    <source>
        <dbReference type="SAM" id="MobiDB-lite"/>
    </source>
</evidence>
<feature type="region of interest" description="Disordered" evidence="1">
    <location>
        <begin position="159"/>
        <end position="194"/>
    </location>
</feature>
<organism evidence="2">
    <name type="scientific">Lygus hesperus</name>
    <name type="common">Western plant bug</name>
    <dbReference type="NCBI Taxonomy" id="30085"/>
    <lineage>
        <taxon>Eukaryota</taxon>
        <taxon>Metazoa</taxon>
        <taxon>Ecdysozoa</taxon>
        <taxon>Arthropoda</taxon>
        <taxon>Hexapoda</taxon>
        <taxon>Insecta</taxon>
        <taxon>Pterygota</taxon>
        <taxon>Neoptera</taxon>
        <taxon>Paraneoptera</taxon>
        <taxon>Hemiptera</taxon>
        <taxon>Heteroptera</taxon>
        <taxon>Panheteroptera</taxon>
        <taxon>Cimicomorpha</taxon>
        <taxon>Miridae</taxon>
        <taxon>Mirini</taxon>
        <taxon>Lygus</taxon>
    </lineage>
</organism>
<feature type="compositionally biased region" description="Acidic residues" evidence="1">
    <location>
        <begin position="162"/>
        <end position="175"/>
    </location>
</feature>
<feature type="region of interest" description="Disordered" evidence="1">
    <location>
        <begin position="55"/>
        <end position="144"/>
    </location>
</feature>
<feature type="region of interest" description="Disordered" evidence="1">
    <location>
        <begin position="213"/>
        <end position="278"/>
    </location>
</feature>
<gene>
    <name evidence="2" type="ORF">CM83_102177</name>
</gene>
<dbReference type="EMBL" id="GBHO01009146">
    <property type="protein sequence ID" value="JAG34458.1"/>
    <property type="molecule type" value="Transcribed_RNA"/>
</dbReference>
<feature type="non-terminal residue" evidence="2">
    <location>
        <position position="1"/>
    </location>
</feature>
<evidence type="ECO:0000313" key="2">
    <source>
        <dbReference type="EMBL" id="JAG34458.1"/>
    </source>
</evidence>
<proteinExistence type="predicted"/>
<feature type="compositionally biased region" description="Basic and acidic residues" evidence="1">
    <location>
        <begin position="96"/>
        <end position="108"/>
    </location>
</feature>
<protein>
    <submittedName>
        <fullName evidence="2">Uncharacterized protein</fullName>
    </submittedName>
</protein>